<keyword evidence="2" id="KW-1185">Reference proteome</keyword>
<protein>
    <submittedName>
        <fullName evidence="1">Uncharacterized protein</fullName>
    </submittedName>
</protein>
<dbReference type="EMBL" id="KN822012">
    <property type="protein sequence ID" value="KIM67520.1"/>
    <property type="molecule type" value="Genomic_DNA"/>
</dbReference>
<evidence type="ECO:0000313" key="1">
    <source>
        <dbReference type="EMBL" id="KIM67520.1"/>
    </source>
</evidence>
<accession>A0A0C3E3X6</accession>
<name>A0A0C3E3X6_9AGAM</name>
<proteinExistence type="predicted"/>
<gene>
    <name evidence="1" type="ORF">SCLCIDRAFT_107720</name>
</gene>
<reference evidence="1 2" key="1">
    <citation type="submission" date="2014-04" db="EMBL/GenBank/DDBJ databases">
        <authorList>
            <consortium name="DOE Joint Genome Institute"/>
            <person name="Kuo A."/>
            <person name="Kohler A."/>
            <person name="Nagy L.G."/>
            <person name="Floudas D."/>
            <person name="Copeland A."/>
            <person name="Barry K.W."/>
            <person name="Cichocki N."/>
            <person name="Veneault-Fourrey C."/>
            <person name="LaButti K."/>
            <person name="Lindquist E.A."/>
            <person name="Lipzen A."/>
            <person name="Lundell T."/>
            <person name="Morin E."/>
            <person name="Murat C."/>
            <person name="Sun H."/>
            <person name="Tunlid A."/>
            <person name="Henrissat B."/>
            <person name="Grigoriev I.V."/>
            <person name="Hibbett D.S."/>
            <person name="Martin F."/>
            <person name="Nordberg H.P."/>
            <person name="Cantor M.N."/>
            <person name="Hua S.X."/>
        </authorList>
    </citation>
    <scope>NUCLEOTIDE SEQUENCE [LARGE SCALE GENOMIC DNA]</scope>
    <source>
        <strain evidence="1 2">Foug A</strain>
    </source>
</reference>
<dbReference type="OrthoDB" id="2686081at2759"/>
<evidence type="ECO:0000313" key="2">
    <source>
        <dbReference type="Proteomes" id="UP000053989"/>
    </source>
</evidence>
<dbReference type="InParanoid" id="A0A0C3E3X6"/>
<dbReference type="AlphaFoldDB" id="A0A0C3E3X6"/>
<reference evidence="2" key="2">
    <citation type="submission" date="2015-01" db="EMBL/GenBank/DDBJ databases">
        <title>Evolutionary Origins and Diversification of the Mycorrhizal Mutualists.</title>
        <authorList>
            <consortium name="DOE Joint Genome Institute"/>
            <consortium name="Mycorrhizal Genomics Consortium"/>
            <person name="Kohler A."/>
            <person name="Kuo A."/>
            <person name="Nagy L.G."/>
            <person name="Floudas D."/>
            <person name="Copeland A."/>
            <person name="Barry K.W."/>
            <person name="Cichocki N."/>
            <person name="Veneault-Fourrey C."/>
            <person name="LaButti K."/>
            <person name="Lindquist E.A."/>
            <person name="Lipzen A."/>
            <person name="Lundell T."/>
            <person name="Morin E."/>
            <person name="Murat C."/>
            <person name="Riley R."/>
            <person name="Ohm R."/>
            <person name="Sun H."/>
            <person name="Tunlid A."/>
            <person name="Henrissat B."/>
            <person name="Grigoriev I.V."/>
            <person name="Hibbett D.S."/>
            <person name="Martin F."/>
        </authorList>
    </citation>
    <scope>NUCLEOTIDE SEQUENCE [LARGE SCALE GENOMIC DNA]</scope>
    <source>
        <strain evidence="2">Foug A</strain>
    </source>
</reference>
<organism evidence="1 2">
    <name type="scientific">Scleroderma citrinum Foug A</name>
    <dbReference type="NCBI Taxonomy" id="1036808"/>
    <lineage>
        <taxon>Eukaryota</taxon>
        <taxon>Fungi</taxon>
        <taxon>Dikarya</taxon>
        <taxon>Basidiomycota</taxon>
        <taxon>Agaricomycotina</taxon>
        <taxon>Agaricomycetes</taxon>
        <taxon>Agaricomycetidae</taxon>
        <taxon>Boletales</taxon>
        <taxon>Sclerodermatineae</taxon>
        <taxon>Sclerodermataceae</taxon>
        <taxon>Scleroderma</taxon>
    </lineage>
</organism>
<dbReference type="HOGENOM" id="CLU_103464_1_0_1"/>
<dbReference type="Proteomes" id="UP000053989">
    <property type="component" value="Unassembled WGS sequence"/>
</dbReference>
<sequence>MKRCTQTTLDISCRLPPELITLTTVPLPTSYLFHEALSSEDALDESQLQCWESGPPFAQPKPADTVEELQFTTNLTHVFLGQKLRLESQAKAHRKYRYAAGDAEEVITELQTTAARTFREWVQVKNCMAACTVRRHKEMAKTILQWHAWIVYSYYQEVGALERGEDPY</sequence>